<gene>
    <name evidence="1" type="ordered locus">Runsl_3897</name>
</gene>
<accession>A0A7U4E737</accession>
<dbReference type="KEGG" id="rsi:Runsl_3897"/>
<name>A0A7U4E737_RUNSL</name>
<dbReference type="AlphaFoldDB" id="A0A7U4E737"/>
<dbReference type="Proteomes" id="UP000000493">
    <property type="component" value="Chromosome"/>
</dbReference>
<evidence type="ECO:0000313" key="1">
    <source>
        <dbReference type="EMBL" id="AEI50253.1"/>
    </source>
</evidence>
<keyword evidence="2" id="KW-1185">Reference proteome</keyword>
<proteinExistence type="predicted"/>
<protein>
    <submittedName>
        <fullName evidence="1">Uncharacterized protein</fullName>
    </submittedName>
</protein>
<reference evidence="1 2" key="2">
    <citation type="journal article" date="2012" name="Stand. Genomic Sci.">
        <title>Complete genome sequence of the aquatic bacterium Runella slithyformis type strain (LSU 4(T)).</title>
        <authorList>
            <person name="Copeland A."/>
            <person name="Zhang X."/>
            <person name="Misra M."/>
            <person name="Lapidus A."/>
            <person name="Nolan M."/>
            <person name="Lucas S."/>
            <person name="Deshpande S."/>
            <person name="Cheng J.F."/>
            <person name="Tapia R."/>
            <person name="Goodwin L.A."/>
            <person name="Pitluck S."/>
            <person name="Liolios K."/>
            <person name="Pagani I."/>
            <person name="Ivanova N."/>
            <person name="Mikhailova N."/>
            <person name="Pati A."/>
            <person name="Chen A."/>
            <person name="Palaniappan K."/>
            <person name="Land M."/>
            <person name="Hauser L."/>
            <person name="Pan C."/>
            <person name="Jeffries C.D."/>
            <person name="Detter J.C."/>
            <person name="Brambilla E.M."/>
            <person name="Rohde M."/>
            <person name="Djao O.D."/>
            <person name="Goker M."/>
            <person name="Sikorski J."/>
            <person name="Tindall B.J."/>
            <person name="Woyke T."/>
            <person name="Bristow J."/>
            <person name="Eisen J.A."/>
            <person name="Markowitz V."/>
            <person name="Hugenholtz P."/>
            <person name="Kyrpides N.C."/>
            <person name="Klenk H.P."/>
            <person name="Mavromatis K."/>
        </authorList>
    </citation>
    <scope>NUCLEOTIDE SEQUENCE [LARGE SCALE GENOMIC DNA]</scope>
    <source>
        <strain evidence="2">ATCC 29530 / DSM 19594 / LMG 11500 / NCIMB 11436 / LSU 4</strain>
    </source>
</reference>
<sequence>MNLNKLQNLRIVEHRSTMREGLRVRGVATFNGQPVTFKTHTLIESRLDVYDWTKTPAFLFSISLSQEEFNQIQHEKDA</sequence>
<organism evidence="1 2">
    <name type="scientific">Runella slithyformis (strain ATCC 29530 / DSM 19594 / LMG 11500 / NCIMB 11436 / LSU 4)</name>
    <dbReference type="NCBI Taxonomy" id="761193"/>
    <lineage>
        <taxon>Bacteria</taxon>
        <taxon>Pseudomonadati</taxon>
        <taxon>Bacteroidota</taxon>
        <taxon>Cytophagia</taxon>
        <taxon>Cytophagales</taxon>
        <taxon>Spirosomataceae</taxon>
        <taxon>Runella</taxon>
    </lineage>
</organism>
<dbReference type="RefSeq" id="WP_013929556.1">
    <property type="nucleotide sequence ID" value="NC_015703.1"/>
</dbReference>
<reference evidence="2" key="1">
    <citation type="submission" date="2011-06" db="EMBL/GenBank/DDBJ databases">
        <title>The complete genome of chromosome of Runella slithyformis DSM 19594.</title>
        <authorList>
            <consortium name="US DOE Joint Genome Institute (JGI-PGF)"/>
            <person name="Lucas S."/>
            <person name="Han J."/>
            <person name="Lapidus A."/>
            <person name="Bruce D."/>
            <person name="Goodwin L."/>
            <person name="Pitluck S."/>
            <person name="Peters L."/>
            <person name="Kyrpides N."/>
            <person name="Mavromatis K."/>
            <person name="Ivanova N."/>
            <person name="Ovchinnikova G."/>
            <person name="Zhang X."/>
            <person name="Misra M."/>
            <person name="Detter J.C."/>
            <person name="Tapia R."/>
            <person name="Han C."/>
            <person name="Land M."/>
            <person name="Hauser L."/>
            <person name="Markowitz V."/>
            <person name="Cheng J.-F."/>
            <person name="Hugenholtz P."/>
            <person name="Woyke T."/>
            <person name="Wu D."/>
            <person name="Tindall B."/>
            <person name="Faehrich R."/>
            <person name="Brambilla E."/>
            <person name="Klenk H.-P."/>
            <person name="Eisen J.A."/>
        </authorList>
    </citation>
    <scope>NUCLEOTIDE SEQUENCE [LARGE SCALE GENOMIC DNA]</scope>
    <source>
        <strain evidence="2">ATCC 29530 / DSM 19594 / LMG 11500 / NCIMB 11436 / LSU 4</strain>
    </source>
</reference>
<dbReference type="EMBL" id="CP002859">
    <property type="protein sequence ID" value="AEI50253.1"/>
    <property type="molecule type" value="Genomic_DNA"/>
</dbReference>
<evidence type="ECO:0000313" key="2">
    <source>
        <dbReference type="Proteomes" id="UP000000493"/>
    </source>
</evidence>